<dbReference type="EMBL" id="JANBPW010004834">
    <property type="protein sequence ID" value="KAJ1933984.1"/>
    <property type="molecule type" value="Genomic_DNA"/>
</dbReference>
<keyword evidence="2" id="KW-1185">Reference proteome</keyword>
<protein>
    <submittedName>
        <fullName evidence="1">Uncharacterized protein</fullName>
    </submittedName>
</protein>
<sequence>MTPRLAQIGGVVVPPSSKKADRSSNTAPLIRPSSPRADGSNARRLDNTLSMAAVGDAPWYKNPGPEVNESFNEFQLQQQQQQQQLQQERSKDIASPNHGSPGRNNRNSMQYFVGAPQELISQEQHMGIPDTVNEIDDDDDDSAFEDPMMRLSRHGSSQTLQSTNLPAHMQSR</sequence>
<reference evidence="1" key="1">
    <citation type="submission" date="2022-07" db="EMBL/GenBank/DDBJ databases">
        <title>Phylogenomic reconstructions and comparative analyses of Kickxellomycotina fungi.</title>
        <authorList>
            <person name="Reynolds N.K."/>
            <person name="Stajich J.E."/>
            <person name="Barry K."/>
            <person name="Grigoriev I.V."/>
            <person name="Crous P."/>
            <person name="Smith M.E."/>
        </authorList>
    </citation>
    <scope>NUCLEOTIDE SEQUENCE</scope>
    <source>
        <strain evidence="1">NRRL 5244</strain>
    </source>
</reference>
<organism evidence="1 2">
    <name type="scientific">Linderina macrospora</name>
    <dbReference type="NCBI Taxonomy" id="4868"/>
    <lineage>
        <taxon>Eukaryota</taxon>
        <taxon>Fungi</taxon>
        <taxon>Fungi incertae sedis</taxon>
        <taxon>Zoopagomycota</taxon>
        <taxon>Kickxellomycotina</taxon>
        <taxon>Kickxellomycetes</taxon>
        <taxon>Kickxellales</taxon>
        <taxon>Kickxellaceae</taxon>
        <taxon>Linderina</taxon>
    </lineage>
</organism>
<evidence type="ECO:0000313" key="2">
    <source>
        <dbReference type="Proteomes" id="UP001150603"/>
    </source>
</evidence>
<gene>
    <name evidence="1" type="ORF">FBU59_005843</name>
</gene>
<comment type="caution">
    <text evidence="1">The sequence shown here is derived from an EMBL/GenBank/DDBJ whole genome shotgun (WGS) entry which is preliminary data.</text>
</comment>
<proteinExistence type="predicted"/>
<name>A0ACC1J1E9_9FUNG</name>
<accession>A0ACC1J1E9</accession>
<evidence type="ECO:0000313" key="1">
    <source>
        <dbReference type="EMBL" id="KAJ1933984.1"/>
    </source>
</evidence>
<dbReference type="Proteomes" id="UP001150603">
    <property type="component" value="Unassembled WGS sequence"/>
</dbReference>